<reference evidence="2 3" key="1">
    <citation type="submission" date="2019-01" db="EMBL/GenBank/DDBJ databases">
        <title>Draft genome sequences of three monokaryotic isolates of the white-rot basidiomycete fungus Dichomitus squalens.</title>
        <authorList>
            <consortium name="DOE Joint Genome Institute"/>
            <person name="Lopez S.C."/>
            <person name="Andreopoulos B."/>
            <person name="Pangilinan J."/>
            <person name="Lipzen A."/>
            <person name="Riley R."/>
            <person name="Ahrendt S."/>
            <person name="Ng V."/>
            <person name="Barry K."/>
            <person name="Daum C."/>
            <person name="Grigoriev I.V."/>
            <person name="Hilden K.S."/>
            <person name="Makela M.R."/>
            <person name="de Vries R.P."/>
        </authorList>
    </citation>
    <scope>NUCLEOTIDE SEQUENCE [LARGE SCALE GENOMIC DNA]</scope>
    <source>
        <strain evidence="2 3">CBS 464.89</strain>
    </source>
</reference>
<evidence type="ECO:0000256" key="1">
    <source>
        <dbReference type="SAM" id="MobiDB-lite"/>
    </source>
</evidence>
<protein>
    <submittedName>
        <fullName evidence="2">Uncharacterized protein</fullName>
    </submittedName>
</protein>
<keyword evidence="3" id="KW-1185">Reference proteome</keyword>
<evidence type="ECO:0000313" key="3">
    <source>
        <dbReference type="Proteomes" id="UP000292082"/>
    </source>
</evidence>
<gene>
    <name evidence="2" type="ORF">BD310DRAFT_100871</name>
</gene>
<dbReference type="AlphaFoldDB" id="A0A4Q9PJB3"/>
<sequence length="187" mass="19729">MFGQQAGGGALLPASMQFGFVVARLAYAAISISNAPHNASSARCSAPSAALFLPAVHTDHDLAHAANARHAPTSRPCHRNPSSSCTINRLPSSSPVPPAVDRVTPSRPPILTANCAQSLLTPLQAYVPKTEHEQRTSVPSSTCPHAQRRAVVDPSIEPRISTKGQTETGARPHGPPQAHHGTQRRSR</sequence>
<evidence type="ECO:0000313" key="2">
    <source>
        <dbReference type="EMBL" id="TBU54166.1"/>
    </source>
</evidence>
<feature type="region of interest" description="Disordered" evidence="1">
    <location>
        <begin position="130"/>
        <end position="187"/>
    </location>
</feature>
<proteinExistence type="predicted"/>
<feature type="region of interest" description="Disordered" evidence="1">
    <location>
        <begin position="69"/>
        <end position="98"/>
    </location>
</feature>
<name>A0A4Q9PJB3_9APHY</name>
<dbReference type="EMBL" id="ML145195">
    <property type="protein sequence ID" value="TBU54166.1"/>
    <property type="molecule type" value="Genomic_DNA"/>
</dbReference>
<organism evidence="2 3">
    <name type="scientific">Dichomitus squalens</name>
    <dbReference type="NCBI Taxonomy" id="114155"/>
    <lineage>
        <taxon>Eukaryota</taxon>
        <taxon>Fungi</taxon>
        <taxon>Dikarya</taxon>
        <taxon>Basidiomycota</taxon>
        <taxon>Agaricomycotina</taxon>
        <taxon>Agaricomycetes</taxon>
        <taxon>Polyporales</taxon>
        <taxon>Polyporaceae</taxon>
        <taxon>Dichomitus</taxon>
    </lineage>
</organism>
<dbReference type="Proteomes" id="UP000292082">
    <property type="component" value="Unassembled WGS sequence"/>
</dbReference>
<accession>A0A4Q9PJB3</accession>
<feature type="compositionally biased region" description="Polar residues" evidence="1">
    <location>
        <begin position="80"/>
        <end position="93"/>
    </location>
</feature>